<accession>A0A652ZZC6</accession>
<proteinExistence type="predicted"/>
<evidence type="ECO:0000313" key="1">
    <source>
        <dbReference type="EMBL" id="VBB41119.1"/>
    </source>
</evidence>
<dbReference type="EMBL" id="UPXP01000034">
    <property type="protein sequence ID" value="VBB41119.1"/>
    <property type="molecule type" value="Genomic_DNA"/>
</dbReference>
<sequence>MDRFSVNEIAENLGIHPKAAKTRLRRAGVQPVAYVGPTALYSLDAIEMIREVRGRGRPKKGKRAE</sequence>
<dbReference type="AlphaFoldDB" id="A0A652ZZC6"/>
<name>A0A652ZZC6_9SPIR</name>
<organism evidence="1">
    <name type="scientific">uncultured Spirochaetota bacterium</name>
    <dbReference type="NCBI Taxonomy" id="460511"/>
    <lineage>
        <taxon>Bacteria</taxon>
        <taxon>Pseudomonadati</taxon>
        <taxon>Spirochaetota</taxon>
        <taxon>environmental samples</taxon>
    </lineage>
</organism>
<protein>
    <submittedName>
        <fullName evidence="1">Uncharacterized protein</fullName>
    </submittedName>
</protein>
<gene>
    <name evidence="1" type="ORF">TRIP_E50151</name>
</gene>
<reference evidence="1" key="1">
    <citation type="submission" date="2018-07" db="EMBL/GenBank/DDBJ databases">
        <authorList>
            <consortium name="Genoscope - CEA"/>
            <person name="William W."/>
        </authorList>
    </citation>
    <scope>NUCLEOTIDE SEQUENCE</scope>
    <source>
        <strain evidence="1">IK1</strain>
    </source>
</reference>